<dbReference type="InterPro" id="IPR004320">
    <property type="entry name" value="BPS1_pln"/>
</dbReference>
<organism evidence="3 4">
    <name type="scientific">Papaver somniferum</name>
    <name type="common">Opium poppy</name>
    <dbReference type="NCBI Taxonomy" id="3469"/>
    <lineage>
        <taxon>Eukaryota</taxon>
        <taxon>Viridiplantae</taxon>
        <taxon>Streptophyta</taxon>
        <taxon>Embryophyta</taxon>
        <taxon>Tracheophyta</taxon>
        <taxon>Spermatophyta</taxon>
        <taxon>Magnoliopsida</taxon>
        <taxon>Ranunculales</taxon>
        <taxon>Papaveraceae</taxon>
        <taxon>Papaveroideae</taxon>
        <taxon>Papaver</taxon>
    </lineage>
</organism>
<dbReference type="EMBL" id="CM010715">
    <property type="protein sequence ID" value="RZC45085.1"/>
    <property type="molecule type" value="Genomic_DNA"/>
</dbReference>
<dbReference type="PANTHER" id="PTHR33070">
    <property type="entry name" value="OS06G0725500 PROTEIN"/>
    <property type="match status" value="1"/>
</dbReference>
<protein>
    <submittedName>
        <fullName evidence="3">Uncharacterized protein</fullName>
    </submittedName>
</protein>
<keyword evidence="4" id="KW-1185">Reference proteome</keyword>
<dbReference type="Gramene" id="RZC45085">
    <property type="protein sequence ID" value="RZC45085"/>
    <property type="gene ID" value="C5167_038041"/>
</dbReference>
<sequence>MSKGTSTNLLRKPNSHVRSVSLPTKSHPEFLQLEEELNKIKAWELTAKAAVSSTSTFTANTIQVGLAGLGEVYSSFEEVLSLSTTKQALVGCRQNKGLVDEILDGTLEALDIFRTIKDALPSMKEQVQGLQSALRRRRRSSDEEFVSMENMADAYFCFRKKLKKDMTSKCLALLKKMSKQYCSSTLNLAQDHLSMEVRLFNETRDITILQHLLSFMTTPVQPRNVKWALVSKLIYKQGRVACKGNDKANVSEVEAVDVALLDTISVRKVSSKEITNEKLQAAKKSLEKLENGIDAVETKSEVTFRRIIQTRVSLLNMFAN</sequence>
<evidence type="ECO:0000313" key="3">
    <source>
        <dbReference type="EMBL" id="RZC45085.1"/>
    </source>
</evidence>
<dbReference type="Pfam" id="PF03087">
    <property type="entry name" value="BPS1"/>
    <property type="match status" value="1"/>
</dbReference>
<dbReference type="OMA" id="YNCANEL"/>
<keyword evidence="1" id="KW-0175">Coiled coil</keyword>
<dbReference type="GO" id="GO:0048364">
    <property type="term" value="P:root development"/>
    <property type="evidence" value="ECO:0007669"/>
    <property type="project" value="InterPro"/>
</dbReference>
<proteinExistence type="predicted"/>
<dbReference type="Proteomes" id="UP000316621">
    <property type="component" value="Chromosome 1"/>
</dbReference>
<feature type="region of interest" description="Disordered" evidence="2">
    <location>
        <begin position="1"/>
        <end position="23"/>
    </location>
</feature>
<dbReference type="GO" id="GO:0048367">
    <property type="term" value="P:shoot system development"/>
    <property type="evidence" value="ECO:0007669"/>
    <property type="project" value="InterPro"/>
</dbReference>
<name>A0A4Y7ICE4_PAPSO</name>
<evidence type="ECO:0000256" key="1">
    <source>
        <dbReference type="SAM" id="Coils"/>
    </source>
</evidence>
<accession>A0A4Y7ICE4</accession>
<dbReference type="AlphaFoldDB" id="A0A4Y7ICE4"/>
<dbReference type="OrthoDB" id="1701699at2759"/>
<gene>
    <name evidence="3" type="ORF">C5167_038041</name>
</gene>
<evidence type="ECO:0000256" key="2">
    <source>
        <dbReference type="SAM" id="MobiDB-lite"/>
    </source>
</evidence>
<dbReference type="PANTHER" id="PTHR33070:SF120">
    <property type="entry name" value="EXPRESSED PROTEIN"/>
    <property type="match status" value="1"/>
</dbReference>
<reference evidence="3 4" key="1">
    <citation type="journal article" date="2018" name="Science">
        <title>The opium poppy genome and morphinan production.</title>
        <authorList>
            <person name="Guo L."/>
            <person name="Winzer T."/>
            <person name="Yang X."/>
            <person name="Li Y."/>
            <person name="Ning Z."/>
            <person name="He Z."/>
            <person name="Teodor R."/>
            <person name="Lu Y."/>
            <person name="Bowser T.A."/>
            <person name="Graham I.A."/>
            <person name="Ye K."/>
        </authorList>
    </citation>
    <scope>NUCLEOTIDE SEQUENCE [LARGE SCALE GENOMIC DNA]</scope>
    <source>
        <strain evidence="4">cv. HN1</strain>
        <tissue evidence="3">Leaves</tissue>
    </source>
</reference>
<feature type="coiled-coil region" evidence="1">
    <location>
        <begin position="269"/>
        <end position="299"/>
    </location>
</feature>
<evidence type="ECO:0000313" key="4">
    <source>
        <dbReference type="Proteomes" id="UP000316621"/>
    </source>
</evidence>